<accession>A0AC35TFR1</accession>
<evidence type="ECO:0000313" key="2">
    <source>
        <dbReference type="WBParaSite" id="RSKR_0000006200.1"/>
    </source>
</evidence>
<evidence type="ECO:0000313" key="1">
    <source>
        <dbReference type="Proteomes" id="UP000095286"/>
    </source>
</evidence>
<dbReference type="Proteomes" id="UP000095286">
    <property type="component" value="Unplaced"/>
</dbReference>
<protein>
    <submittedName>
        <fullName evidence="2">Bromo domain-containing protein</fullName>
    </submittedName>
</protein>
<organism evidence="1 2">
    <name type="scientific">Rhabditophanes sp. KR3021</name>
    <dbReference type="NCBI Taxonomy" id="114890"/>
    <lineage>
        <taxon>Eukaryota</taxon>
        <taxon>Metazoa</taxon>
        <taxon>Ecdysozoa</taxon>
        <taxon>Nematoda</taxon>
        <taxon>Chromadorea</taxon>
        <taxon>Rhabditida</taxon>
        <taxon>Tylenchina</taxon>
        <taxon>Panagrolaimomorpha</taxon>
        <taxon>Strongyloidoidea</taxon>
        <taxon>Alloionematidae</taxon>
        <taxon>Rhabditophanes</taxon>
    </lineage>
</organism>
<sequence>MVVDAHVSTALPPDDVVIKDEVEVLDGQLNEVEVPPEEVIEYDANFGEPQDPISKFEFPENAAEQYPLREILHPDLIDIDPKSLFPDFERNQILRFGRLMQPLMKETSKMEIWWPSKSFYKKQVNKAKTKVHQTEPIASTSTQLTSDDVVVDDLYLLRMPIDASGKAKKNNDGSDEEEESTPWRNGPSKVWFDQVNLPNNTSVEELYEKVKKTMAGPSSKNSVTLSREAVEKERKLIADLNNEPIQKWSKYMNYKALIPVNLMNWENDVVFNENQARDLFLKKYGKDKAPASGWLPTAKTKTYEDWVTFTRQNPIKNLIEKDPIQKIDILALNKLGGPDEKVSMFPLENNEWDNSKWEDDIIWDPENLDKMPEPKVLTIDFKDDPRAYGMPQDTVDVAADGNTTAIPEPLQPKSEKAANTATRKSKMILGQVQQRQKQEEEEQMENTMARFNDKDPFNLSNDDYYCATGAVKAGIAAGISNLVQHSIPAQNVSTIFFPTHLTAERLRMHHRVPLHGLSRKFLRTLNHGQFISIRGLTKLIQKREEERQKIKTAEGGGDYFFMREHKDLTGMDGSLCMFEYLEEHPPLLNQPGMASKIKNYHRRKPGVDSEPTFEFGSLTYTHSSPFLGSIPPGTTVQSLENNMFKAPIYQHTPKVTDFLLIRTKEGFFVRKHPALFVVGQENPTFEVPSPNSKTATNFVRDFLMAFIYRLFWNSPEDPKRIKIDEIKAAFPHQAESSIRKRLKVCSDFKRFDRGNDQNYWVLRDDFRLPSKEEVMAMVTPEMCCVQYSMLAEEQRLQDAGYRVKNNMVAENKDNDSDDDVTLEDEQKCAAWNTTRAFINFQKGKCLLDNTGIADPTGKGLGFSFVRVSAKPPKEAKKEENTGPKKLVTGTNADLRKLPLKEAKMICKGYGLTDEELGSLSRWDIIDVIRTFSTNNAAKKTETGELSRFARGNVRFNYADMQEKFKETCQIIWNKQSEMLADVEELATDNEESGDESGADENEKELQERVNNGEISKMEMKKIEYEREEKERLELQRMIHGKDLINNEKDEDGKKKKKDKTDDEWCSKKLTIVRLCKDANGKEIRRTETVSDPEVIKVYIGIKTKKDNHFIKMYAEQDEDFKEEKRREKRRNQDAIRRKKNADKKPLKAEAKRQKMEIERKPIIPKAIQLKLTCSSCGETGHMKTNKDCPKYSERLAMRSSEVKIGDLVRPMDYDMMDEDSQMSGNDSIKLDGFKMTISKSIVSKNNKPKLKMSIPKLFLSKEKLGDLSRLNSGSYLDDTNDSHSEMTDFSVDTDGNLNDGETDEGTSVKRGPGRPPLNATLLKRKAMGDTEYLVKRPKNVHRRITDPKVSMAKIWTEIFNDIKTIEFSNDFNKPVNEKKVVDYYNVVKNPIDLQTIKKKIDSHFYDLRRTFLEDFKLLYDNAALYNGAASAIAMTAKKMYDMAVEKCREDDNERRLIELEKQIDPLLDENDIVGFSYILGDVIQKCKCVPKSAAFHVPVDRNKHPAYYCMISNPIHLGILEQNVAKKMYNTVDHFLGDVRLMYSNSQAFNGTSHDLTAKAMEIVQHALKEMRQKQASLQELETNIRNQLFKEGKVIPESSFFVSQQHEELLKETNRIASASSIKMSAGEFADISSAEESNMSMEGISFGNSPDLGDQTSPMATTFSSHQLHEDLALSDSDDDDSD</sequence>
<name>A0AC35TFR1_9BILA</name>
<reference evidence="2" key="1">
    <citation type="submission" date="2016-11" db="UniProtKB">
        <authorList>
            <consortium name="WormBaseParasite"/>
        </authorList>
    </citation>
    <scope>IDENTIFICATION</scope>
    <source>
        <strain evidence="2">KR3021</strain>
    </source>
</reference>
<proteinExistence type="predicted"/>
<dbReference type="WBParaSite" id="RSKR_0000006200.1">
    <property type="protein sequence ID" value="RSKR_0000006200.1"/>
    <property type="gene ID" value="RSKR_0000006200"/>
</dbReference>